<dbReference type="InterPro" id="IPR002401">
    <property type="entry name" value="Cyt_P450_E_grp-I"/>
</dbReference>
<dbReference type="InterPro" id="IPR001128">
    <property type="entry name" value="Cyt_P450"/>
</dbReference>
<evidence type="ECO:0000256" key="4">
    <source>
        <dbReference type="PIRSR" id="PIRSR602401-1"/>
    </source>
</evidence>
<dbReference type="GO" id="GO:0020037">
    <property type="term" value="F:heme binding"/>
    <property type="evidence" value="ECO:0007669"/>
    <property type="project" value="InterPro"/>
</dbReference>
<evidence type="ECO:0000256" key="1">
    <source>
        <dbReference type="ARBA" id="ARBA00010617"/>
    </source>
</evidence>
<keyword evidence="5" id="KW-0560">Oxidoreductase</keyword>
<dbReference type="Proteomes" id="UP000700596">
    <property type="component" value="Unassembled WGS sequence"/>
</dbReference>
<dbReference type="Gene3D" id="1.10.630.10">
    <property type="entry name" value="Cytochrome P450"/>
    <property type="match status" value="1"/>
</dbReference>
<proteinExistence type="inferred from homology"/>
<accession>A0A9P9D890</accession>
<dbReference type="GO" id="GO:0016705">
    <property type="term" value="F:oxidoreductase activity, acting on paired donors, with incorporation or reduction of molecular oxygen"/>
    <property type="evidence" value="ECO:0007669"/>
    <property type="project" value="InterPro"/>
</dbReference>
<keyword evidence="4 5" id="KW-0349">Heme</keyword>
<comment type="cofactor">
    <cofactor evidence="4">
        <name>heme</name>
        <dbReference type="ChEBI" id="CHEBI:30413"/>
    </cofactor>
</comment>
<dbReference type="SUPFAM" id="SSF48264">
    <property type="entry name" value="Cytochrome P450"/>
    <property type="match status" value="1"/>
</dbReference>
<evidence type="ECO:0000313" key="7">
    <source>
        <dbReference type="Proteomes" id="UP000700596"/>
    </source>
</evidence>
<dbReference type="OrthoDB" id="2789670at2759"/>
<evidence type="ECO:0000256" key="5">
    <source>
        <dbReference type="RuleBase" id="RU000461"/>
    </source>
</evidence>
<name>A0A9P9D890_9PLEO</name>
<dbReference type="AlphaFoldDB" id="A0A9P9D890"/>
<keyword evidence="2 4" id="KW-0479">Metal-binding</keyword>
<feature type="binding site" description="axial binding residue" evidence="4">
    <location>
        <position position="479"/>
    </location>
    <ligand>
        <name>heme</name>
        <dbReference type="ChEBI" id="CHEBI:30413"/>
    </ligand>
    <ligandPart>
        <name>Fe</name>
        <dbReference type="ChEBI" id="CHEBI:18248"/>
    </ligandPart>
</feature>
<gene>
    <name evidence="6" type="ORF">B0J11DRAFT_594974</name>
</gene>
<evidence type="ECO:0000256" key="2">
    <source>
        <dbReference type="ARBA" id="ARBA00022723"/>
    </source>
</evidence>
<dbReference type="InterPro" id="IPR036396">
    <property type="entry name" value="Cyt_P450_sf"/>
</dbReference>
<dbReference type="PROSITE" id="PS00086">
    <property type="entry name" value="CYTOCHROME_P450"/>
    <property type="match status" value="1"/>
</dbReference>
<dbReference type="EMBL" id="JAGMWT010000017">
    <property type="protein sequence ID" value="KAH7114398.1"/>
    <property type="molecule type" value="Genomic_DNA"/>
</dbReference>
<dbReference type="InterPro" id="IPR017972">
    <property type="entry name" value="Cyt_P450_CS"/>
</dbReference>
<reference evidence="6" key="1">
    <citation type="journal article" date="2021" name="Nat. Commun.">
        <title>Genetic determinants of endophytism in the Arabidopsis root mycobiome.</title>
        <authorList>
            <person name="Mesny F."/>
            <person name="Miyauchi S."/>
            <person name="Thiergart T."/>
            <person name="Pickel B."/>
            <person name="Atanasova L."/>
            <person name="Karlsson M."/>
            <person name="Huettel B."/>
            <person name="Barry K.W."/>
            <person name="Haridas S."/>
            <person name="Chen C."/>
            <person name="Bauer D."/>
            <person name="Andreopoulos W."/>
            <person name="Pangilinan J."/>
            <person name="LaButti K."/>
            <person name="Riley R."/>
            <person name="Lipzen A."/>
            <person name="Clum A."/>
            <person name="Drula E."/>
            <person name="Henrissat B."/>
            <person name="Kohler A."/>
            <person name="Grigoriev I.V."/>
            <person name="Martin F.M."/>
            <person name="Hacquard S."/>
        </authorList>
    </citation>
    <scope>NUCLEOTIDE SEQUENCE</scope>
    <source>
        <strain evidence="6">MPI-CAGE-CH-0243</strain>
    </source>
</reference>
<organism evidence="6 7">
    <name type="scientific">Dendryphion nanum</name>
    <dbReference type="NCBI Taxonomy" id="256645"/>
    <lineage>
        <taxon>Eukaryota</taxon>
        <taxon>Fungi</taxon>
        <taxon>Dikarya</taxon>
        <taxon>Ascomycota</taxon>
        <taxon>Pezizomycotina</taxon>
        <taxon>Dothideomycetes</taxon>
        <taxon>Pleosporomycetidae</taxon>
        <taxon>Pleosporales</taxon>
        <taxon>Torulaceae</taxon>
        <taxon>Dendryphion</taxon>
    </lineage>
</organism>
<keyword evidence="5" id="KW-0503">Monooxygenase</keyword>
<dbReference type="PANTHER" id="PTHR24291">
    <property type="entry name" value="CYTOCHROME P450 FAMILY 4"/>
    <property type="match status" value="1"/>
</dbReference>
<evidence type="ECO:0000256" key="3">
    <source>
        <dbReference type="ARBA" id="ARBA00023004"/>
    </source>
</evidence>
<protein>
    <submittedName>
        <fullName evidence="6">Cytochrome P450</fullName>
    </submittedName>
</protein>
<dbReference type="PRINTS" id="PR00463">
    <property type="entry name" value="EP450I"/>
</dbReference>
<comment type="caution">
    <text evidence="6">The sequence shown here is derived from an EMBL/GenBank/DDBJ whole genome shotgun (WGS) entry which is preliminary data.</text>
</comment>
<dbReference type="PANTHER" id="PTHR24291:SF167">
    <property type="entry name" value="CYTOCHROME P450 MONOOXYGENASE GLIC"/>
    <property type="match status" value="1"/>
</dbReference>
<sequence length="534" mass="61058">MFLSISFYAGLVAVVGYLVQRFDLLSKLFTVLLPLIYPIKDIENGTPIPSLPFDFPNGQGNVEKFLHGHQNSLKWGSKYGSLYRIWSGFHSEMWKLGLNPKNRISCLRMLTIPSNFFRVVSRPEHIEAIFRDSHTHIKAAANDSGYLMHQLLGSCLGLVSNSEWKTIRKATEPPFLRTATGQYVRLCEDAAAQHIESIFGNKPGASTTNAQIHPYGDLRIYPFIALADILYGGLTPELKEQLLEIIPNRDSVFRAMIQGGLTRFPISRFLPLKPLRELYQFKTEWAKWNDDTHAEALRKRDRGEPPAPIIDMYAKVSEVPGGMSREALLQTLDEMLFANLDVSIGGLAWSLAFIAALPHVQEKLLHEIRTQMVDDEQRSAYLLSQSNYLHYILLESSRLRPVVAFSVAQSCPNPRRLGNFVFPAGTKFIVDADALNMRDPLWAPDNMTFRPERWADVSARRAKDIRYCYWRFGFGPRVCLGKYIVDLMMKTLIVELVRGWDIKLENEKKEQWAWNQDNWSLDPSMRIACTKRTD</sequence>
<dbReference type="GO" id="GO:0004497">
    <property type="term" value="F:monooxygenase activity"/>
    <property type="evidence" value="ECO:0007669"/>
    <property type="project" value="UniProtKB-KW"/>
</dbReference>
<evidence type="ECO:0000313" key="6">
    <source>
        <dbReference type="EMBL" id="KAH7114398.1"/>
    </source>
</evidence>
<keyword evidence="7" id="KW-1185">Reference proteome</keyword>
<dbReference type="Pfam" id="PF00067">
    <property type="entry name" value="p450"/>
    <property type="match status" value="1"/>
</dbReference>
<dbReference type="InterPro" id="IPR050196">
    <property type="entry name" value="Cytochrome_P450_Monoox"/>
</dbReference>
<keyword evidence="3 4" id="KW-0408">Iron</keyword>
<dbReference type="GO" id="GO:0005506">
    <property type="term" value="F:iron ion binding"/>
    <property type="evidence" value="ECO:0007669"/>
    <property type="project" value="InterPro"/>
</dbReference>
<comment type="similarity">
    <text evidence="1 5">Belongs to the cytochrome P450 family.</text>
</comment>